<dbReference type="Proteomes" id="UP000198243">
    <property type="component" value="Chromosome I"/>
</dbReference>
<proteinExistence type="predicted"/>
<protein>
    <submittedName>
        <fullName evidence="2">Ribosomal protein S18 acetylase RimI</fullName>
    </submittedName>
</protein>
<dbReference type="PROSITE" id="PS51186">
    <property type="entry name" value="GNAT"/>
    <property type="match status" value="1"/>
</dbReference>
<organism evidence="2 3">
    <name type="scientific">Micromonospora coriariae</name>
    <dbReference type="NCBI Taxonomy" id="285665"/>
    <lineage>
        <taxon>Bacteria</taxon>
        <taxon>Bacillati</taxon>
        <taxon>Actinomycetota</taxon>
        <taxon>Actinomycetes</taxon>
        <taxon>Micromonosporales</taxon>
        <taxon>Micromonosporaceae</taxon>
        <taxon>Micromonospora</taxon>
    </lineage>
</organism>
<reference evidence="3" key="1">
    <citation type="submission" date="2016-06" db="EMBL/GenBank/DDBJ databases">
        <authorList>
            <person name="Varghese N."/>
            <person name="Submissions Spin"/>
        </authorList>
    </citation>
    <scope>NUCLEOTIDE SEQUENCE [LARGE SCALE GENOMIC DNA]</scope>
    <source>
        <strain evidence="3">DSM 44875</strain>
    </source>
</reference>
<dbReference type="GO" id="GO:0005840">
    <property type="term" value="C:ribosome"/>
    <property type="evidence" value="ECO:0007669"/>
    <property type="project" value="UniProtKB-KW"/>
</dbReference>
<dbReference type="CDD" id="cd04301">
    <property type="entry name" value="NAT_SF"/>
    <property type="match status" value="1"/>
</dbReference>
<dbReference type="AlphaFoldDB" id="A0A1C4X6U8"/>
<name>A0A1C4X6U8_9ACTN</name>
<dbReference type="InterPro" id="IPR000182">
    <property type="entry name" value="GNAT_dom"/>
</dbReference>
<dbReference type="InterPro" id="IPR016181">
    <property type="entry name" value="Acyl_CoA_acyltransferase"/>
</dbReference>
<keyword evidence="2" id="KW-0687">Ribonucleoprotein</keyword>
<dbReference type="EMBL" id="LT607412">
    <property type="protein sequence ID" value="SCF04189.1"/>
    <property type="molecule type" value="Genomic_DNA"/>
</dbReference>
<evidence type="ECO:0000313" key="3">
    <source>
        <dbReference type="Proteomes" id="UP000198243"/>
    </source>
</evidence>
<evidence type="ECO:0000259" key="1">
    <source>
        <dbReference type="PROSITE" id="PS51186"/>
    </source>
</evidence>
<keyword evidence="3" id="KW-1185">Reference proteome</keyword>
<keyword evidence="2" id="KW-0689">Ribosomal protein</keyword>
<dbReference type="RefSeq" id="WP_089022053.1">
    <property type="nucleotide sequence ID" value="NZ_LT607412.1"/>
</dbReference>
<feature type="domain" description="N-acetyltransferase" evidence="1">
    <location>
        <begin position="1"/>
        <end position="181"/>
    </location>
</feature>
<dbReference type="Pfam" id="PF00583">
    <property type="entry name" value="Acetyltransf_1"/>
    <property type="match status" value="1"/>
</dbReference>
<dbReference type="OrthoDB" id="5243635at2"/>
<gene>
    <name evidence="2" type="ORF">GA0070607_4769</name>
</gene>
<accession>A0A1C4X6U8</accession>
<dbReference type="SUPFAM" id="SSF55729">
    <property type="entry name" value="Acyl-CoA N-acyltransferases (Nat)"/>
    <property type="match status" value="1"/>
</dbReference>
<dbReference type="Gene3D" id="3.40.630.30">
    <property type="match status" value="1"/>
</dbReference>
<evidence type="ECO:0000313" key="2">
    <source>
        <dbReference type="EMBL" id="SCF04189.1"/>
    </source>
</evidence>
<sequence>MEVRTGTAQDTLRVASLHTDSWLAAYAGLMPASYLDGPLRDQQADMWRSRLAPATQRDGGTDGGHLLIAEHGIDLLGFAYLIPGPDGRILLDNLHVDPTHTGSGIGRRLLRHAFTWAATTHPGQPVYLEVLRDNARAIAFYSKAGGHATAARMARFPAGFELPEIEYTWDADAISAYASGH</sequence>
<dbReference type="GO" id="GO:0016747">
    <property type="term" value="F:acyltransferase activity, transferring groups other than amino-acyl groups"/>
    <property type="evidence" value="ECO:0007669"/>
    <property type="project" value="InterPro"/>
</dbReference>